<accession>A0ABR1B659</accession>
<comment type="caution">
    <text evidence="1">The sequence shown here is derived from an EMBL/GenBank/DDBJ whole genome shotgun (WGS) entry which is preliminary data.</text>
</comment>
<dbReference type="Proteomes" id="UP001359485">
    <property type="component" value="Unassembled WGS sequence"/>
</dbReference>
<sequence length="71" mass="8162">MNRSNDDEGKKEGRKKEEKLLEVIETLQAFRQDKFQLGRVSLRLKFKAHPSLSRNGYATYSVMISLHLPGA</sequence>
<gene>
    <name evidence="1" type="ORF">RUM44_000103</name>
</gene>
<reference evidence="1 2" key="1">
    <citation type="submission" date="2023-09" db="EMBL/GenBank/DDBJ databases">
        <title>Genomes of two closely related lineages of the louse Polyplax serrata with different host specificities.</title>
        <authorList>
            <person name="Martinu J."/>
            <person name="Tarabai H."/>
            <person name="Stefka J."/>
            <person name="Hypsa V."/>
        </authorList>
    </citation>
    <scope>NUCLEOTIDE SEQUENCE [LARGE SCALE GENOMIC DNA]</scope>
    <source>
        <strain evidence="1">98ZLc_SE</strain>
    </source>
</reference>
<evidence type="ECO:0000313" key="2">
    <source>
        <dbReference type="Proteomes" id="UP001359485"/>
    </source>
</evidence>
<organism evidence="1 2">
    <name type="scientific">Polyplax serrata</name>
    <name type="common">Common mouse louse</name>
    <dbReference type="NCBI Taxonomy" id="468196"/>
    <lineage>
        <taxon>Eukaryota</taxon>
        <taxon>Metazoa</taxon>
        <taxon>Ecdysozoa</taxon>
        <taxon>Arthropoda</taxon>
        <taxon>Hexapoda</taxon>
        <taxon>Insecta</taxon>
        <taxon>Pterygota</taxon>
        <taxon>Neoptera</taxon>
        <taxon>Paraneoptera</taxon>
        <taxon>Psocodea</taxon>
        <taxon>Troctomorpha</taxon>
        <taxon>Phthiraptera</taxon>
        <taxon>Anoplura</taxon>
        <taxon>Polyplacidae</taxon>
        <taxon>Polyplax</taxon>
    </lineage>
</organism>
<evidence type="ECO:0000313" key="1">
    <source>
        <dbReference type="EMBL" id="KAK6634856.1"/>
    </source>
</evidence>
<proteinExistence type="predicted"/>
<keyword evidence="2" id="KW-1185">Reference proteome</keyword>
<name>A0ABR1B659_POLSC</name>
<dbReference type="EMBL" id="JAWJWF010000003">
    <property type="protein sequence ID" value="KAK6634856.1"/>
    <property type="molecule type" value="Genomic_DNA"/>
</dbReference>
<protein>
    <submittedName>
        <fullName evidence="1">Uncharacterized protein</fullName>
    </submittedName>
</protein>